<dbReference type="EMBL" id="QYUO01000001">
    <property type="protein sequence ID" value="RJF97144.1"/>
    <property type="molecule type" value="Genomic_DNA"/>
</dbReference>
<dbReference type="PROSITE" id="PS51892">
    <property type="entry name" value="SUBTILASE"/>
    <property type="match status" value="1"/>
</dbReference>
<comment type="caution">
    <text evidence="8">The sequence shown here is derived from an EMBL/GenBank/DDBJ whole genome shotgun (WGS) entry which is preliminary data.</text>
</comment>
<dbReference type="InterPro" id="IPR034061">
    <property type="entry name" value="Peptidases_S8_Autotransporter"/>
</dbReference>
<evidence type="ECO:0000259" key="7">
    <source>
        <dbReference type="Pfam" id="PF00082"/>
    </source>
</evidence>
<comment type="similarity">
    <text evidence="1 6">Belongs to the peptidase S8 family.</text>
</comment>
<dbReference type="SUPFAM" id="SSF52743">
    <property type="entry name" value="Subtilisin-like"/>
    <property type="match status" value="1"/>
</dbReference>
<dbReference type="InterPro" id="IPR022398">
    <property type="entry name" value="Peptidase_S8_His-AS"/>
</dbReference>
<dbReference type="PANTHER" id="PTHR43806">
    <property type="entry name" value="PEPTIDASE S8"/>
    <property type="match status" value="1"/>
</dbReference>
<dbReference type="PROSITE" id="PS00137">
    <property type="entry name" value="SUBTILASE_HIS"/>
    <property type="match status" value="1"/>
</dbReference>
<dbReference type="PROSITE" id="PS00138">
    <property type="entry name" value="SUBTILASE_SER"/>
    <property type="match status" value="1"/>
</dbReference>
<dbReference type="GO" id="GO:0004252">
    <property type="term" value="F:serine-type endopeptidase activity"/>
    <property type="evidence" value="ECO:0007669"/>
    <property type="project" value="UniProtKB-UniRule"/>
</dbReference>
<sequence>MVDHDATPILVKQVLSALCIAFPARCCRLATPTPHQRIISFATRAGTCTMESCSMCATEKMASTQLFHPRVISLAVCTACIALPEAVHADTDVQPARSALETERGNSAFLGRIKADYAHAMGITGKGVTIATLDTGIHAGHREFAQAGKLLHGFNAVNHNADVTDRSGHGSHVAGVLAAARDARGMSGVAYDASLLPIKVFPERGSGSTTALNSGLRYAIGKAAIANMSVGASNAFDPRAMQEAVRSGLLIVASAGNDGAAVSNWPARFAREVWANNQIIVVGAVDAANRIASFSNRAGDVAAWYMVAPGVGIYSSYRNDQYATMNGTSMAAPMVSGAAALLMQLWPSLRADQVATILLVTATDLGAPGIDPIYGRGMLNAEKALQPVGALTTTTFNGKTISVLAGTTLPSSATSKLWSLAASGQLRVVGNDDFQRDFGIDLGATVARPTSLSLDNILGDMERRIDVVEQVLDKRTEMSFAYETARARSGVSFDDAPRRRLAAFSLLAREGNGVEAAFALGDYSGDYFGAAGLRPSPAMTLADVAALANPYFSMLPAALHAAVGRDVHGFKLKAGIVRSGDQSLFTAPDLCAPTSNLPRARSGLFELSRSFDGAAMSLSVSQTRESNAYLGSYSSGALGLGNRASTSAVQLAGAVMLTPTLALAGQAAYGITPGGRSADSLISDVSSARTNAFSLAVINANRFRTGDRISLSLVQPMRMYSGNAVMDVQSGAHTREQIVFSMVPTGRETRAELNYRMPAGPRATFGVMLMLRRDPNNMVHVPMDKLIAARFSARF</sequence>
<dbReference type="Gene3D" id="3.40.50.200">
    <property type="entry name" value="Peptidase S8/S53 domain"/>
    <property type="match status" value="1"/>
</dbReference>
<dbReference type="GO" id="GO:0006508">
    <property type="term" value="P:proteolysis"/>
    <property type="evidence" value="ECO:0007669"/>
    <property type="project" value="UniProtKB-KW"/>
</dbReference>
<feature type="active site" description="Charge relay system" evidence="6">
    <location>
        <position position="169"/>
    </location>
</feature>
<accession>A0A3A3FPL6</accession>
<dbReference type="AlphaFoldDB" id="A0A3A3FPL6"/>
<evidence type="ECO:0000256" key="2">
    <source>
        <dbReference type="ARBA" id="ARBA00022670"/>
    </source>
</evidence>
<dbReference type="Pfam" id="PF00082">
    <property type="entry name" value="Peptidase_S8"/>
    <property type="match status" value="1"/>
</dbReference>
<dbReference type="InterPro" id="IPR050131">
    <property type="entry name" value="Peptidase_S8_subtilisin-like"/>
</dbReference>
<evidence type="ECO:0000256" key="1">
    <source>
        <dbReference type="ARBA" id="ARBA00011073"/>
    </source>
</evidence>
<dbReference type="InterPro" id="IPR036852">
    <property type="entry name" value="Peptidase_S8/S53_dom_sf"/>
</dbReference>
<proteinExistence type="inferred from homology"/>
<feature type="active site" description="Charge relay system" evidence="6">
    <location>
        <position position="134"/>
    </location>
</feature>
<keyword evidence="4 6" id="KW-0378">Hydrolase</keyword>
<name>A0A3A3FPL6_9BURK</name>
<evidence type="ECO:0000256" key="4">
    <source>
        <dbReference type="ARBA" id="ARBA00022801"/>
    </source>
</evidence>
<feature type="domain" description="Peptidase S8/S53" evidence="7">
    <location>
        <begin position="125"/>
        <end position="377"/>
    </location>
</feature>
<feature type="active site" description="Charge relay system" evidence="6">
    <location>
        <position position="329"/>
    </location>
</feature>
<reference evidence="9" key="1">
    <citation type="submission" date="2018-09" db="EMBL/GenBank/DDBJ databases">
        <authorList>
            <person name="Zhu H."/>
        </authorList>
    </citation>
    <scope>NUCLEOTIDE SEQUENCE [LARGE SCALE GENOMIC DNA]</scope>
    <source>
        <strain evidence="9">K1R23-30</strain>
    </source>
</reference>
<evidence type="ECO:0000313" key="9">
    <source>
        <dbReference type="Proteomes" id="UP000265955"/>
    </source>
</evidence>
<gene>
    <name evidence="8" type="ORF">D3871_00290</name>
</gene>
<evidence type="ECO:0000256" key="6">
    <source>
        <dbReference type="PROSITE-ProRule" id="PRU01240"/>
    </source>
</evidence>
<organism evidence="8 9">
    <name type="scientific">Noviherbaspirillum saxi</name>
    <dbReference type="NCBI Taxonomy" id="2320863"/>
    <lineage>
        <taxon>Bacteria</taxon>
        <taxon>Pseudomonadati</taxon>
        <taxon>Pseudomonadota</taxon>
        <taxon>Betaproteobacteria</taxon>
        <taxon>Burkholderiales</taxon>
        <taxon>Oxalobacteraceae</taxon>
        <taxon>Noviherbaspirillum</taxon>
    </lineage>
</organism>
<dbReference type="PANTHER" id="PTHR43806:SF11">
    <property type="entry name" value="CEREVISIN-RELATED"/>
    <property type="match status" value="1"/>
</dbReference>
<dbReference type="InterPro" id="IPR000209">
    <property type="entry name" value="Peptidase_S8/S53_dom"/>
</dbReference>
<protein>
    <recommendedName>
        <fullName evidence="7">Peptidase S8/S53 domain-containing protein</fullName>
    </recommendedName>
</protein>
<evidence type="ECO:0000256" key="5">
    <source>
        <dbReference type="ARBA" id="ARBA00022825"/>
    </source>
</evidence>
<evidence type="ECO:0000256" key="3">
    <source>
        <dbReference type="ARBA" id="ARBA00022729"/>
    </source>
</evidence>
<keyword evidence="5 6" id="KW-0720">Serine protease</keyword>
<keyword evidence="9" id="KW-1185">Reference proteome</keyword>
<keyword evidence="3" id="KW-0732">Signal</keyword>
<dbReference type="Proteomes" id="UP000265955">
    <property type="component" value="Unassembled WGS sequence"/>
</dbReference>
<dbReference type="InterPro" id="IPR015500">
    <property type="entry name" value="Peptidase_S8_subtilisin-rel"/>
</dbReference>
<dbReference type="PRINTS" id="PR00723">
    <property type="entry name" value="SUBTILISIN"/>
</dbReference>
<evidence type="ECO:0000313" key="8">
    <source>
        <dbReference type="EMBL" id="RJF97144.1"/>
    </source>
</evidence>
<keyword evidence="2 6" id="KW-0645">Protease</keyword>
<dbReference type="InterPro" id="IPR023828">
    <property type="entry name" value="Peptidase_S8_Ser-AS"/>
</dbReference>
<dbReference type="CDD" id="cd04848">
    <property type="entry name" value="Peptidases_S8_Autotransporter_serine_protease_like"/>
    <property type="match status" value="1"/>
</dbReference>